<evidence type="ECO:0000313" key="4">
    <source>
        <dbReference type="EMBL" id="GAF06251.1"/>
    </source>
</evidence>
<dbReference type="Gene3D" id="3.30.420.40">
    <property type="match status" value="2"/>
</dbReference>
<comment type="function">
    <text evidence="1">Transcriptional repressor of xylose-utilizing enzymes.</text>
</comment>
<dbReference type="EMBL" id="BAVZ01000001">
    <property type="protein sequence ID" value="GAF06251.1"/>
    <property type="molecule type" value="Genomic_DNA"/>
</dbReference>
<dbReference type="Gene3D" id="1.10.10.10">
    <property type="entry name" value="Winged helix-like DNA-binding domain superfamily/Winged helix DNA-binding domain"/>
    <property type="match status" value="1"/>
</dbReference>
<dbReference type="Pfam" id="PF13412">
    <property type="entry name" value="HTH_24"/>
    <property type="match status" value="1"/>
</dbReference>
<evidence type="ECO:0000256" key="2">
    <source>
        <dbReference type="ARBA" id="ARBA00006479"/>
    </source>
</evidence>
<evidence type="ECO:0000256" key="1">
    <source>
        <dbReference type="ARBA" id="ARBA00002486"/>
    </source>
</evidence>
<dbReference type="GO" id="GO:0042732">
    <property type="term" value="P:D-xylose metabolic process"/>
    <property type="evidence" value="ECO:0007669"/>
    <property type="project" value="UniProtKB-KW"/>
</dbReference>
<evidence type="ECO:0000256" key="3">
    <source>
        <dbReference type="ARBA" id="ARBA00022629"/>
    </source>
</evidence>
<protein>
    <recommendedName>
        <fullName evidence="6">Xylose-responsive transcription regulator</fullName>
    </recommendedName>
</protein>
<dbReference type="InterPro" id="IPR036390">
    <property type="entry name" value="WH_DNA-bd_sf"/>
</dbReference>
<dbReference type="InterPro" id="IPR000600">
    <property type="entry name" value="ROK"/>
</dbReference>
<dbReference type="Proteomes" id="UP000019364">
    <property type="component" value="Unassembled WGS sequence"/>
</dbReference>
<dbReference type="SUPFAM" id="SSF53067">
    <property type="entry name" value="Actin-like ATPase domain"/>
    <property type="match status" value="1"/>
</dbReference>
<keyword evidence="3" id="KW-0119">Carbohydrate metabolism</keyword>
<dbReference type="InterPro" id="IPR036388">
    <property type="entry name" value="WH-like_DNA-bd_sf"/>
</dbReference>
<keyword evidence="3" id="KW-0859">Xylose metabolism</keyword>
<dbReference type="PANTHER" id="PTHR18964">
    <property type="entry name" value="ROK (REPRESSOR, ORF, KINASE) FAMILY"/>
    <property type="match status" value="1"/>
</dbReference>
<comment type="caution">
    <text evidence="4">The sequence shown here is derived from an EMBL/GenBank/DDBJ whole genome shotgun (WGS) entry which is preliminary data.</text>
</comment>
<dbReference type="AlphaFoldDB" id="W7YNN1"/>
<reference evidence="4 5" key="1">
    <citation type="journal article" date="2014" name="Genome Announc.">
        <title>Draft Genome Sequence of Paenibacillus pini JCM 16418T, Isolated from the Rhizosphere of Pine Tree.</title>
        <authorList>
            <person name="Yuki M."/>
            <person name="Oshima K."/>
            <person name="Suda W."/>
            <person name="Oshida Y."/>
            <person name="Kitamura K."/>
            <person name="Iida Y."/>
            <person name="Hattori M."/>
            <person name="Ohkuma M."/>
        </authorList>
    </citation>
    <scope>NUCLEOTIDE SEQUENCE [LARGE SCALE GENOMIC DNA]</scope>
    <source>
        <strain evidence="4 5">JCM 16418</strain>
    </source>
</reference>
<dbReference type="InterPro" id="IPR043129">
    <property type="entry name" value="ATPase_NBD"/>
</dbReference>
<sequence>MQKHDQDFIRRKNRITVFELIKNSSPLSRAEIARLTGMSPTTVSRIVSELHSQSFMREIEQITSSVGRKAVLLQVNPRSVLSVGVEIDKSSIRIGIVDLDGKIISDKQMERAGNEDALITLERIAKGLLVLLEQEGLDKQNVVGVGVGLPGIVDYSTGTVLFSAQLGWKRTEISSVLQKLTGLEVAVDNELKVKALAEHLYGSARGSKRSVLIGFGSGVGSSLIIDGEVYRGETNSAGEIGHTVIDPNGILCECGKVGCLQTYIAEASLIEQANKVKPITTLEELFQAKNNGDFWAANILDRAMTFVAVTVSNIACMYNPDTVILSGKLVERFAEVREFIAEKCMGQFVWEPLRGTFQIVYSTLAGDGVVIGSGLLAQNLFLDIDRQLEQADHLTLNH</sequence>
<dbReference type="RefSeq" id="WP_052019955.1">
    <property type="nucleotide sequence ID" value="NZ_BAVZ01000001.1"/>
</dbReference>
<name>W7YNN1_9BACL</name>
<keyword evidence="5" id="KW-1185">Reference proteome</keyword>
<dbReference type="OrthoDB" id="9796533at2"/>
<organism evidence="4 5">
    <name type="scientific">Paenibacillus pini JCM 16418</name>
    <dbReference type="NCBI Taxonomy" id="1236976"/>
    <lineage>
        <taxon>Bacteria</taxon>
        <taxon>Bacillati</taxon>
        <taxon>Bacillota</taxon>
        <taxon>Bacilli</taxon>
        <taxon>Bacillales</taxon>
        <taxon>Paenibacillaceae</taxon>
        <taxon>Paenibacillus</taxon>
    </lineage>
</organism>
<dbReference type="SUPFAM" id="SSF46785">
    <property type="entry name" value="Winged helix' DNA-binding domain"/>
    <property type="match status" value="1"/>
</dbReference>
<dbReference type="PANTHER" id="PTHR18964:SF149">
    <property type="entry name" value="BIFUNCTIONAL UDP-N-ACETYLGLUCOSAMINE 2-EPIMERASE_N-ACETYLMANNOSAMINE KINASE"/>
    <property type="match status" value="1"/>
</dbReference>
<dbReference type="eggNOG" id="COG1940">
    <property type="taxonomic scope" value="Bacteria"/>
</dbReference>
<evidence type="ECO:0000313" key="5">
    <source>
        <dbReference type="Proteomes" id="UP000019364"/>
    </source>
</evidence>
<gene>
    <name evidence="4" type="ORF">JCM16418_201</name>
</gene>
<comment type="similarity">
    <text evidence="2">Belongs to the ROK (NagC/XylR) family.</text>
</comment>
<accession>W7YNN1</accession>
<evidence type="ECO:0008006" key="6">
    <source>
        <dbReference type="Google" id="ProtNLM"/>
    </source>
</evidence>
<proteinExistence type="inferred from homology"/>
<dbReference type="Pfam" id="PF00480">
    <property type="entry name" value="ROK"/>
    <property type="match status" value="1"/>
</dbReference>
<dbReference type="STRING" id="1236976.JCM16418_201"/>